<sequence>MRAVSHVWKNLWAMRCRPWLMSPEHVESSSGKKLLQTSPENTQSEFGSLLGRSSVQNMTAESSWGSEELACHSPLHLDPVMS</sequence>
<proteinExistence type="predicted"/>
<keyword evidence="2" id="KW-1185">Reference proteome</keyword>
<reference evidence="1" key="1">
    <citation type="submission" date="2021-08" db="EMBL/GenBank/DDBJ databases">
        <title>The first chromosome-level gecko genome reveals the dynamic sex chromosomes of Neotropical dwarf geckos (Sphaerodactylidae: Sphaerodactylus).</title>
        <authorList>
            <person name="Pinto B.J."/>
            <person name="Keating S.E."/>
            <person name="Gamble T."/>
        </authorList>
    </citation>
    <scope>NUCLEOTIDE SEQUENCE</scope>
    <source>
        <strain evidence="1">TG3544</strain>
    </source>
</reference>
<gene>
    <name evidence="1" type="ORF">K3G42_009741</name>
</gene>
<comment type="caution">
    <text evidence="1">The sequence shown here is derived from an EMBL/GenBank/DDBJ whole genome shotgun (WGS) entry which is preliminary data.</text>
</comment>
<dbReference type="Proteomes" id="UP000827872">
    <property type="component" value="Linkage Group LG14"/>
</dbReference>
<protein>
    <submittedName>
        <fullName evidence="1">Uncharacterized protein</fullName>
    </submittedName>
</protein>
<evidence type="ECO:0000313" key="2">
    <source>
        <dbReference type="Proteomes" id="UP000827872"/>
    </source>
</evidence>
<accession>A0ACB8EA68</accession>
<dbReference type="EMBL" id="CM037627">
    <property type="protein sequence ID" value="KAH7989435.1"/>
    <property type="molecule type" value="Genomic_DNA"/>
</dbReference>
<name>A0ACB8EA68_9SAUR</name>
<evidence type="ECO:0000313" key="1">
    <source>
        <dbReference type="EMBL" id="KAH7989435.1"/>
    </source>
</evidence>
<organism evidence="1 2">
    <name type="scientific">Sphaerodactylus townsendi</name>
    <dbReference type="NCBI Taxonomy" id="933632"/>
    <lineage>
        <taxon>Eukaryota</taxon>
        <taxon>Metazoa</taxon>
        <taxon>Chordata</taxon>
        <taxon>Craniata</taxon>
        <taxon>Vertebrata</taxon>
        <taxon>Euteleostomi</taxon>
        <taxon>Lepidosauria</taxon>
        <taxon>Squamata</taxon>
        <taxon>Bifurcata</taxon>
        <taxon>Gekkota</taxon>
        <taxon>Sphaerodactylidae</taxon>
        <taxon>Sphaerodactylus</taxon>
    </lineage>
</organism>